<dbReference type="InterPro" id="IPR018222">
    <property type="entry name" value="Nuclear_transport_factor_2_euk"/>
</dbReference>
<keyword evidence="6" id="KW-0509">mRNA transport</keyword>
<dbReference type="InterPro" id="IPR001611">
    <property type="entry name" value="Leu-rich_rpt"/>
</dbReference>
<sequence length="439" mass="49101">MMIHVDKVVAPWSKLSKEETAVINEVVDSRYNHDSRSLDLSEFALDQKFKDRDLHMMLNKNNVMLTVVDRIDERFGSITALSLQGNRLRFLDYAAVLVSVTKFLKVLDLSNNQIDKITELEKLKGLPVETLFFEGNPLVEQLTTASGYLSAIHQVFPRVSVLDGSPVQPAAAHVQSLDDDEITTEPPCRPGFYGNDNLRVLVERFLVEYFKLYDGEEGGVTRKSLVQAYDQDNVRLFTYRFVSTSRNSIFFTVFQSSFTLVLAHLKDSPEGAMDIAVALSKLPITNHYKESFIVDTHLISEELLAFTVQGLFEDGKYAKPGEPPQLSFFSRSFVVSPRANESIAVISDMLYITGITSARVARYKMLLNKAVSAGPAPAPAIPVVSMNPVNAAANTIGSLQMSSQPTDEIKRQMIEQFCKDSGMVPAWSEKCLIDSEWNY</sequence>
<dbReference type="AlphaFoldDB" id="A0A0B1S7A9"/>
<dbReference type="SUPFAM" id="SSF52058">
    <property type="entry name" value="L domain-like"/>
    <property type="match status" value="1"/>
</dbReference>
<dbReference type="Gene3D" id="1.10.8.10">
    <property type="entry name" value="DNA helicase RuvA subunit, C-terminal domain"/>
    <property type="match status" value="1"/>
</dbReference>
<protein>
    <submittedName>
        <fullName evidence="10">TAP protein</fullName>
    </submittedName>
</protein>
<keyword evidence="5" id="KW-0677">Repeat</keyword>
<dbReference type="Pfam" id="PF24048">
    <property type="entry name" value="LRR_NXF1-5"/>
    <property type="match status" value="1"/>
</dbReference>
<dbReference type="PANTHER" id="PTHR10662">
    <property type="entry name" value="NUCLEAR RNA EXPORT FACTOR"/>
    <property type="match status" value="1"/>
</dbReference>
<evidence type="ECO:0000256" key="1">
    <source>
        <dbReference type="ARBA" id="ARBA00004123"/>
    </source>
</evidence>
<dbReference type="InterPro" id="IPR005637">
    <property type="entry name" value="TAP_C_dom"/>
</dbReference>
<feature type="domain" description="NTF2" evidence="8">
    <location>
        <begin position="201"/>
        <end position="352"/>
    </location>
</feature>
<dbReference type="PANTHER" id="PTHR10662:SF22">
    <property type="entry name" value="NUCLEAR RNA EXPORT FACTOR 1"/>
    <property type="match status" value="1"/>
</dbReference>
<keyword evidence="3" id="KW-0813">Transport</keyword>
<evidence type="ECO:0000313" key="11">
    <source>
        <dbReference type="Proteomes" id="UP000053660"/>
    </source>
</evidence>
<comment type="similarity">
    <text evidence="2">Belongs to the NXF family.</text>
</comment>
<dbReference type="EMBL" id="KN603273">
    <property type="protein sequence ID" value="KHJ79786.1"/>
    <property type="molecule type" value="Genomic_DNA"/>
</dbReference>
<dbReference type="InterPro" id="IPR057125">
    <property type="entry name" value="NXF1/2/3/5-like_LRR"/>
</dbReference>
<evidence type="ECO:0000256" key="5">
    <source>
        <dbReference type="ARBA" id="ARBA00022737"/>
    </source>
</evidence>
<dbReference type="Gene3D" id="3.10.450.50">
    <property type="match status" value="1"/>
</dbReference>
<dbReference type="FunFam" id="3.80.10.10:FF:000384">
    <property type="entry name" value="Nuclear RNA export factor 1"/>
    <property type="match status" value="1"/>
</dbReference>
<proteinExistence type="inferred from homology"/>
<dbReference type="PROSITE" id="PS51281">
    <property type="entry name" value="TAP_C"/>
    <property type="match status" value="1"/>
</dbReference>
<feature type="non-terminal residue" evidence="10">
    <location>
        <position position="439"/>
    </location>
</feature>
<dbReference type="InterPro" id="IPR002075">
    <property type="entry name" value="NTF2_dom"/>
</dbReference>
<keyword evidence="4" id="KW-0433">Leucine-rich repeat</keyword>
<evidence type="ECO:0000256" key="4">
    <source>
        <dbReference type="ARBA" id="ARBA00022614"/>
    </source>
</evidence>
<dbReference type="Pfam" id="PF22602">
    <property type="entry name" value="NXF_NTF2"/>
    <property type="match status" value="1"/>
</dbReference>
<comment type="subcellular location">
    <subcellularLocation>
        <location evidence="1">Nucleus</location>
    </subcellularLocation>
</comment>
<feature type="domain" description="TAP-C" evidence="9">
    <location>
        <begin position="408"/>
        <end position="439"/>
    </location>
</feature>
<dbReference type="GO" id="GO:0005634">
    <property type="term" value="C:nucleus"/>
    <property type="evidence" value="ECO:0007669"/>
    <property type="project" value="UniProtKB-SubCell"/>
</dbReference>
<dbReference type="InterPro" id="IPR009060">
    <property type="entry name" value="UBA-like_sf"/>
</dbReference>
<evidence type="ECO:0000259" key="8">
    <source>
        <dbReference type="PROSITE" id="PS50177"/>
    </source>
</evidence>
<dbReference type="Gene3D" id="3.80.10.10">
    <property type="entry name" value="Ribonuclease Inhibitor"/>
    <property type="match status" value="1"/>
</dbReference>
<dbReference type="PROSITE" id="PS51450">
    <property type="entry name" value="LRR"/>
    <property type="match status" value="1"/>
</dbReference>
<dbReference type="Proteomes" id="UP000053660">
    <property type="component" value="Unassembled WGS sequence"/>
</dbReference>
<evidence type="ECO:0000313" key="10">
    <source>
        <dbReference type="EMBL" id="KHJ79786.1"/>
    </source>
</evidence>
<name>A0A0B1S7A9_OESDE</name>
<dbReference type="GO" id="GO:0016973">
    <property type="term" value="P:poly(A)+ mRNA export from nucleus"/>
    <property type="evidence" value="ECO:0007669"/>
    <property type="project" value="TreeGrafter"/>
</dbReference>
<evidence type="ECO:0000256" key="6">
    <source>
        <dbReference type="ARBA" id="ARBA00022816"/>
    </source>
</evidence>
<evidence type="ECO:0000256" key="7">
    <source>
        <dbReference type="ARBA" id="ARBA00023242"/>
    </source>
</evidence>
<keyword evidence="11" id="KW-1185">Reference proteome</keyword>
<evidence type="ECO:0000259" key="9">
    <source>
        <dbReference type="PROSITE" id="PS51281"/>
    </source>
</evidence>
<dbReference type="SUPFAM" id="SSF46934">
    <property type="entry name" value="UBA-like"/>
    <property type="match status" value="1"/>
</dbReference>
<dbReference type="CDD" id="cd14342">
    <property type="entry name" value="UBA_TAP-C"/>
    <property type="match status" value="1"/>
</dbReference>
<dbReference type="SUPFAM" id="SSF54427">
    <property type="entry name" value="NTF2-like"/>
    <property type="match status" value="1"/>
</dbReference>
<evidence type="ECO:0000256" key="2">
    <source>
        <dbReference type="ARBA" id="ARBA00009285"/>
    </source>
</evidence>
<organism evidence="10 11">
    <name type="scientific">Oesophagostomum dentatum</name>
    <name type="common">Nodular worm</name>
    <dbReference type="NCBI Taxonomy" id="61180"/>
    <lineage>
        <taxon>Eukaryota</taxon>
        <taxon>Metazoa</taxon>
        <taxon>Ecdysozoa</taxon>
        <taxon>Nematoda</taxon>
        <taxon>Chromadorea</taxon>
        <taxon>Rhabditida</taxon>
        <taxon>Rhabditina</taxon>
        <taxon>Rhabditomorpha</taxon>
        <taxon>Strongyloidea</taxon>
        <taxon>Strongylidae</taxon>
        <taxon>Oesophagostomum</taxon>
    </lineage>
</organism>
<evidence type="ECO:0000256" key="3">
    <source>
        <dbReference type="ARBA" id="ARBA00022448"/>
    </source>
</evidence>
<dbReference type="PROSITE" id="PS50177">
    <property type="entry name" value="NTF2_DOMAIN"/>
    <property type="match status" value="1"/>
</dbReference>
<keyword evidence="7" id="KW-0539">Nucleus</keyword>
<reference evidence="10 11" key="1">
    <citation type="submission" date="2014-03" db="EMBL/GenBank/DDBJ databases">
        <title>Draft genome of the hookworm Oesophagostomum dentatum.</title>
        <authorList>
            <person name="Mitreva M."/>
        </authorList>
    </citation>
    <scope>NUCLEOTIDE SEQUENCE [LARGE SCALE GENOMIC DNA]</scope>
    <source>
        <strain evidence="10 11">OD-Hann</strain>
    </source>
</reference>
<dbReference type="Pfam" id="PF03943">
    <property type="entry name" value="TAP_C"/>
    <property type="match status" value="1"/>
</dbReference>
<accession>A0A0B1S7A9</accession>
<gene>
    <name evidence="10" type="ORF">OESDEN_20557</name>
</gene>
<dbReference type="InterPro" id="IPR032710">
    <property type="entry name" value="NTF2-like_dom_sf"/>
</dbReference>
<dbReference type="OrthoDB" id="25872at2759"/>
<dbReference type="InterPro" id="IPR030217">
    <property type="entry name" value="NXF_fam"/>
</dbReference>
<dbReference type="GO" id="GO:0003723">
    <property type="term" value="F:RNA binding"/>
    <property type="evidence" value="ECO:0007669"/>
    <property type="project" value="TreeGrafter"/>
</dbReference>
<dbReference type="InterPro" id="IPR032675">
    <property type="entry name" value="LRR_dom_sf"/>
</dbReference>